<organism evidence="2 3">
    <name type="scientific">Limnoglobus roseus</name>
    <dbReference type="NCBI Taxonomy" id="2598579"/>
    <lineage>
        <taxon>Bacteria</taxon>
        <taxon>Pseudomonadati</taxon>
        <taxon>Planctomycetota</taxon>
        <taxon>Planctomycetia</taxon>
        <taxon>Gemmatales</taxon>
        <taxon>Gemmataceae</taxon>
        <taxon>Limnoglobus</taxon>
    </lineage>
</organism>
<evidence type="ECO:0000259" key="1">
    <source>
        <dbReference type="PROSITE" id="PS50043"/>
    </source>
</evidence>
<dbReference type="Pfam" id="PF00196">
    <property type="entry name" value="GerE"/>
    <property type="match status" value="1"/>
</dbReference>
<dbReference type="PROSITE" id="PS50043">
    <property type="entry name" value="HTH_LUXR_2"/>
    <property type="match status" value="1"/>
</dbReference>
<evidence type="ECO:0000313" key="3">
    <source>
        <dbReference type="Proteomes" id="UP000324974"/>
    </source>
</evidence>
<dbReference type="CDD" id="cd06170">
    <property type="entry name" value="LuxR_C_like"/>
    <property type="match status" value="1"/>
</dbReference>
<keyword evidence="3" id="KW-1185">Reference proteome</keyword>
<dbReference type="KEGG" id="lrs:PX52LOC_07609"/>
<proteinExistence type="predicted"/>
<evidence type="ECO:0000313" key="2">
    <source>
        <dbReference type="EMBL" id="QEL20505.1"/>
    </source>
</evidence>
<dbReference type="EMBL" id="CP042425">
    <property type="protein sequence ID" value="QEL20505.1"/>
    <property type="molecule type" value="Genomic_DNA"/>
</dbReference>
<accession>A0A5C1APJ0</accession>
<dbReference type="InterPro" id="IPR000792">
    <property type="entry name" value="Tscrpt_reg_LuxR_C"/>
</dbReference>
<dbReference type="OrthoDB" id="7477743at2"/>
<protein>
    <submittedName>
        <fullName evidence="2">DNA-binding response regulator</fullName>
    </submittedName>
</protein>
<sequence>MTFRKWLVAQRNRVNDDVGDLARQVAVQLKVKVPAGYEKLRVYVDTMPGRRENALRVIDEAWTQFSNSNLRSDNLKAGPHGSGGAGGAGVATKNGAALTVREGQVLKLRALGHTGKGTAMRLGISIKKTHTFKTRAVKKLNLHSRIDLVRYASRQGWLTDL</sequence>
<feature type="domain" description="HTH luxR-type" evidence="1">
    <location>
        <begin position="91"/>
        <end position="156"/>
    </location>
</feature>
<dbReference type="GO" id="GO:0006355">
    <property type="term" value="P:regulation of DNA-templated transcription"/>
    <property type="evidence" value="ECO:0007669"/>
    <property type="project" value="InterPro"/>
</dbReference>
<dbReference type="SUPFAM" id="SSF46894">
    <property type="entry name" value="C-terminal effector domain of the bipartite response regulators"/>
    <property type="match status" value="1"/>
</dbReference>
<dbReference type="Proteomes" id="UP000324974">
    <property type="component" value="Chromosome"/>
</dbReference>
<keyword evidence="2" id="KW-0238">DNA-binding</keyword>
<dbReference type="AlphaFoldDB" id="A0A5C1APJ0"/>
<dbReference type="InterPro" id="IPR036388">
    <property type="entry name" value="WH-like_DNA-bd_sf"/>
</dbReference>
<dbReference type="InterPro" id="IPR016032">
    <property type="entry name" value="Sig_transdc_resp-reg_C-effctor"/>
</dbReference>
<dbReference type="SMART" id="SM00421">
    <property type="entry name" value="HTH_LUXR"/>
    <property type="match status" value="1"/>
</dbReference>
<name>A0A5C1APJ0_9BACT</name>
<dbReference type="GO" id="GO:0003677">
    <property type="term" value="F:DNA binding"/>
    <property type="evidence" value="ECO:0007669"/>
    <property type="project" value="UniProtKB-KW"/>
</dbReference>
<gene>
    <name evidence="2" type="ORF">PX52LOC_07609</name>
</gene>
<reference evidence="3" key="1">
    <citation type="submission" date="2019-08" db="EMBL/GenBank/DDBJ databases">
        <title>Limnoglobus roseus gen. nov., sp. nov., a novel freshwater planctomycete with a giant genome from the family Gemmataceae.</title>
        <authorList>
            <person name="Kulichevskaya I.S."/>
            <person name="Naumoff D.G."/>
            <person name="Miroshnikov K."/>
            <person name="Ivanova A."/>
            <person name="Philippov D.A."/>
            <person name="Hakobyan A."/>
            <person name="Rijpstra I.C."/>
            <person name="Sinninghe Damste J.S."/>
            <person name="Liesack W."/>
            <person name="Dedysh S.N."/>
        </authorList>
    </citation>
    <scope>NUCLEOTIDE SEQUENCE [LARGE SCALE GENOMIC DNA]</scope>
    <source>
        <strain evidence="3">PX52</strain>
    </source>
</reference>
<dbReference type="Gene3D" id="1.10.10.10">
    <property type="entry name" value="Winged helix-like DNA-binding domain superfamily/Winged helix DNA-binding domain"/>
    <property type="match status" value="1"/>
</dbReference>